<dbReference type="RefSeq" id="WP_129476017.1">
    <property type="nucleotide sequence ID" value="NZ_SDWS01000005.1"/>
</dbReference>
<evidence type="ECO:0000259" key="2">
    <source>
        <dbReference type="Pfam" id="PF06580"/>
    </source>
</evidence>
<evidence type="ECO:0000259" key="1">
    <source>
        <dbReference type="Pfam" id="PF02518"/>
    </source>
</evidence>
<name>A0A4Q2RNZ3_9ACTN</name>
<dbReference type="PANTHER" id="PTHR34220">
    <property type="entry name" value="SENSOR HISTIDINE KINASE YPDA"/>
    <property type="match status" value="1"/>
</dbReference>
<keyword evidence="3" id="KW-0808">Transferase</keyword>
<proteinExistence type="predicted"/>
<comment type="caution">
    <text evidence="3">The sequence shown here is derived from an EMBL/GenBank/DDBJ whole genome shotgun (WGS) entry which is preliminary data.</text>
</comment>
<dbReference type="AlphaFoldDB" id="A0A4Q2RNZ3"/>
<feature type="domain" description="Histidine kinase/HSP90-like ATPase" evidence="1">
    <location>
        <begin position="266"/>
        <end position="369"/>
    </location>
</feature>
<organism evidence="3 4">
    <name type="scientific">Nocardioides glacieisoli</name>
    <dbReference type="NCBI Taxonomy" id="1168730"/>
    <lineage>
        <taxon>Bacteria</taxon>
        <taxon>Bacillati</taxon>
        <taxon>Actinomycetota</taxon>
        <taxon>Actinomycetes</taxon>
        <taxon>Propionibacteriales</taxon>
        <taxon>Nocardioidaceae</taxon>
        <taxon>Nocardioides</taxon>
    </lineage>
</organism>
<dbReference type="InterPro" id="IPR050640">
    <property type="entry name" value="Bact_2-comp_sensor_kinase"/>
</dbReference>
<gene>
    <name evidence="3" type="ORF">EUA06_12345</name>
</gene>
<dbReference type="SUPFAM" id="SSF55874">
    <property type="entry name" value="ATPase domain of HSP90 chaperone/DNA topoisomerase II/histidine kinase"/>
    <property type="match status" value="1"/>
</dbReference>
<dbReference type="Pfam" id="PF02518">
    <property type="entry name" value="HATPase_c"/>
    <property type="match status" value="1"/>
</dbReference>
<dbReference type="GO" id="GO:0000155">
    <property type="term" value="F:phosphorelay sensor kinase activity"/>
    <property type="evidence" value="ECO:0007669"/>
    <property type="project" value="InterPro"/>
</dbReference>
<accession>A0A4Q2RNZ3</accession>
<reference evidence="3 4" key="1">
    <citation type="submission" date="2019-01" db="EMBL/GenBank/DDBJ databases">
        <title>Novel species of Nocardioides.</title>
        <authorList>
            <person name="Liu Q."/>
            <person name="Xin Y.-H."/>
        </authorList>
    </citation>
    <scope>NUCLEOTIDE SEQUENCE [LARGE SCALE GENOMIC DNA]</scope>
    <source>
        <strain evidence="3 4">HLT3-15</strain>
    </source>
</reference>
<evidence type="ECO:0000313" key="3">
    <source>
        <dbReference type="EMBL" id="RYB90176.1"/>
    </source>
</evidence>
<dbReference type="Proteomes" id="UP000291838">
    <property type="component" value="Unassembled WGS sequence"/>
</dbReference>
<dbReference type="InterPro" id="IPR010559">
    <property type="entry name" value="Sig_transdc_His_kin_internal"/>
</dbReference>
<protein>
    <submittedName>
        <fullName evidence="3">Sensor histidine kinase</fullName>
    </submittedName>
</protein>
<feature type="domain" description="Signal transduction histidine kinase internal region" evidence="2">
    <location>
        <begin position="169"/>
        <end position="247"/>
    </location>
</feature>
<keyword evidence="4" id="KW-1185">Reference proteome</keyword>
<dbReference type="SUPFAM" id="SSF55781">
    <property type="entry name" value="GAF domain-like"/>
    <property type="match status" value="1"/>
</dbReference>
<dbReference type="InterPro" id="IPR036890">
    <property type="entry name" value="HATPase_C_sf"/>
</dbReference>
<dbReference type="GO" id="GO:0016020">
    <property type="term" value="C:membrane"/>
    <property type="evidence" value="ECO:0007669"/>
    <property type="project" value="InterPro"/>
</dbReference>
<sequence>MARWRWRRTYLGGEADRAAFRALHNASLASPALREGLTSASAERSVGHLRALLGTPAAGLGDTSGLLAWDGLGAHHRSQLAGTISQVAETGRTMIVDERTLVCDDGGCQVTQAIVSPLVVEDTLVGALVVGAPHTTGGLVRAADEVASWVSGQLELAELDLSRNRLMEAEVRALRAQISPHFIYNSLGAIASFVRTDPDRARELLLEFADFTRYSFRRHGEYTTLAEELRSVERYLLLEQARFGDRLQVTLQVAPEVLPVAVPFLCIQPLVENAVRHGLEASADKADGVGRLSITARDLDQECVIEVEDDGTGEDPERVRQALAGDVSMDSVGLGNVDARLRNAYGDDYGLVVETAPGAGTKVIVRVPKFAPGVQV</sequence>
<dbReference type="PANTHER" id="PTHR34220:SF7">
    <property type="entry name" value="SENSOR HISTIDINE KINASE YPDA"/>
    <property type="match status" value="1"/>
</dbReference>
<dbReference type="InterPro" id="IPR003594">
    <property type="entry name" value="HATPase_dom"/>
</dbReference>
<dbReference type="OrthoDB" id="2514702at2"/>
<dbReference type="Pfam" id="PF06580">
    <property type="entry name" value="His_kinase"/>
    <property type="match status" value="1"/>
</dbReference>
<dbReference type="Gene3D" id="3.30.565.10">
    <property type="entry name" value="Histidine kinase-like ATPase, C-terminal domain"/>
    <property type="match status" value="1"/>
</dbReference>
<dbReference type="EMBL" id="SDWS01000005">
    <property type="protein sequence ID" value="RYB90176.1"/>
    <property type="molecule type" value="Genomic_DNA"/>
</dbReference>
<keyword evidence="3" id="KW-0418">Kinase</keyword>
<evidence type="ECO:0000313" key="4">
    <source>
        <dbReference type="Proteomes" id="UP000291838"/>
    </source>
</evidence>